<dbReference type="InterPro" id="IPR002909">
    <property type="entry name" value="IPT_dom"/>
</dbReference>
<feature type="signal peptide" evidence="1">
    <location>
        <begin position="1"/>
        <end position="30"/>
    </location>
</feature>
<dbReference type="Proteomes" id="UP000619479">
    <property type="component" value="Unassembled WGS sequence"/>
</dbReference>
<protein>
    <recommendedName>
        <fullName evidence="2">IPT/TIG domain-containing protein</fullName>
    </recommendedName>
</protein>
<dbReference type="InterPro" id="IPR013783">
    <property type="entry name" value="Ig-like_fold"/>
</dbReference>
<feature type="chain" id="PRO_5037159876" description="IPT/TIG domain-containing protein" evidence="1">
    <location>
        <begin position="31"/>
        <end position="813"/>
    </location>
</feature>
<reference evidence="3" key="1">
    <citation type="submission" date="2021-01" db="EMBL/GenBank/DDBJ databases">
        <title>Whole genome shotgun sequence of Actinoplanes cyaneus NBRC 14990.</title>
        <authorList>
            <person name="Komaki H."/>
            <person name="Tamura T."/>
        </authorList>
    </citation>
    <scope>NUCLEOTIDE SEQUENCE</scope>
    <source>
        <strain evidence="3">NBRC 14990</strain>
    </source>
</reference>
<dbReference type="InterPro" id="IPR014756">
    <property type="entry name" value="Ig_E-set"/>
</dbReference>
<gene>
    <name evidence="3" type="ORF">Acy02nite_47280</name>
</gene>
<comment type="caution">
    <text evidence="3">The sequence shown here is derived from an EMBL/GenBank/DDBJ whole genome shotgun (WGS) entry which is preliminary data.</text>
</comment>
<evidence type="ECO:0000313" key="4">
    <source>
        <dbReference type="Proteomes" id="UP000619479"/>
    </source>
</evidence>
<dbReference type="GO" id="GO:0005975">
    <property type="term" value="P:carbohydrate metabolic process"/>
    <property type="evidence" value="ECO:0007669"/>
    <property type="project" value="UniProtKB-ARBA"/>
</dbReference>
<evidence type="ECO:0000259" key="2">
    <source>
        <dbReference type="Pfam" id="PF01833"/>
    </source>
</evidence>
<evidence type="ECO:0000256" key="1">
    <source>
        <dbReference type="SAM" id="SignalP"/>
    </source>
</evidence>
<evidence type="ECO:0000313" key="3">
    <source>
        <dbReference type="EMBL" id="GID66847.1"/>
    </source>
</evidence>
<dbReference type="Pfam" id="PF01833">
    <property type="entry name" value="TIG"/>
    <property type="match status" value="1"/>
</dbReference>
<sequence length="813" mass="79426">MPRNQRTLGAGLTVGAISAAMLAAPSAALAAPTLGPLVVSPGASATIMDPQVTFVSSPTVQFSLTSCPAKLGAATATTAGPWNATSASRPSPNMVQFTVPASGGPTAGPNGAVRPYFACAYDGNVAGTSNLQAGAPIYVGAPTQAGPSNGVSGGGNQVTVTAAQPVFTGVTAPAAVFTTGTCNSTLGSTNATNLVATGVTKQTASSFTFTVPPGVVTTGPNATAYSICLFDGSSASGQLLSIASYNVTLLNVTPASGSYLNSNGITVSANSAFLSGVTTPAVLLVGSGGCPGTWSAAPINGTAPIQINGAGVRRLSNNRAAVTIPPLPLNNSQPTSYQVCVYAANTAGQLLGSGTYTAGIVAMPTAVFPAAGPAAGGNTITVVGTDFPTDPGRITATLGGVPLTGIQSLSDKAFTAQAPAHSVEANVALVVSTSAGTKALPGAYSYLNPIKVGPNTAPSNTAAVDVSVQGTGFLGISFGTSGNTGRIFLVDGVYNGADAGAGARANGPVAECLNVLPLSDDELICTLQLNRRLNAQGTDFFNPMTYTNTLTTDVSTVAGSRVVVSSTGKFNANDVGQPIVQSGNGNIPANSIVTSVLSPAKAIISAPAVATSGSAFTATIGNSTPVRTLTGALTTTAGSPTVSLVSGAFTRADVGRQFFGTPGVPAGTTITSVTPGGASATLSAPANLSTTGQITGLSITDTSTSISGTALASTDAGAIVLPNTAGVPAGAVISAVTPGTSATLSLAATATAPSVTVPVNRPVTGSLYAAAPVPEGAYNLVVVSNGAPDAANNDPDYFQTDVTSSSTFTVAAF</sequence>
<dbReference type="AlphaFoldDB" id="A0A919M5N2"/>
<name>A0A919M5N2_9ACTN</name>
<dbReference type="RefSeq" id="WP_203743913.1">
    <property type="nucleotide sequence ID" value="NZ_BAAAUC010000001.1"/>
</dbReference>
<keyword evidence="1" id="KW-0732">Signal</keyword>
<proteinExistence type="predicted"/>
<organism evidence="3 4">
    <name type="scientific">Actinoplanes cyaneus</name>
    <dbReference type="NCBI Taxonomy" id="52696"/>
    <lineage>
        <taxon>Bacteria</taxon>
        <taxon>Bacillati</taxon>
        <taxon>Actinomycetota</taxon>
        <taxon>Actinomycetes</taxon>
        <taxon>Micromonosporales</taxon>
        <taxon>Micromonosporaceae</taxon>
        <taxon>Actinoplanes</taxon>
    </lineage>
</organism>
<dbReference type="CDD" id="cd00603">
    <property type="entry name" value="IPT_PCSR"/>
    <property type="match status" value="1"/>
</dbReference>
<dbReference type="Gene3D" id="2.60.40.10">
    <property type="entry name" value="Immunoglobulins"/>
    <property type="match status" value="1"/>
</dbReference>
<accession>A0A919M5N2</accession>
<keyword evidence="4" id="KW-1185">Reference proteome</keyword>
<dbReference type="SUPFAM" id="SSF81296">
    <property type="entry name" value="E set domains"/>
    <property type="match status" value="1"/>
</dbReference>
<dbReference type="EMBL" id="BOMH01000036">
    <property type="protein sequence ID" value="GID66847.1"/>
    <property type="molecule type" value="Genomic_DNA"/>
</dbReference>
<feature type="domain" description="IPT/TIG" evidence="2">
    <location>
        <begin position="365"/>
        <end position="446"/>
    </location>
</feature>